<keyword evidence="4 7" id="KW-0378">Hydrolase</keyword>
<evidence type="ECO:0000256" key="3">
    <source>
        <dbReference type="ARBA" id="ARBA00022723"/>
    </source>
</evidence>
<name>A0A1G2MDM6_9BACT</name>
<dbReference type="InterPro" id="IPR041492">
    <property type="entry name" value="HAD_2"/>
</dbReference>
<dbReference type="InterPro" id="IPR004446">
    <property type="entry name" value="Heptose_bisP_phosphatase"/>
</dbReference>
<evidence type="ECO:0000256" key="7">
    <source>
        <dbReference type="PIRNR" id="PIRNR004682"/>
    </source>
</evidence>
<feature type="binding site" evidence="9">
    <location>
        <position position="100"/>
    </location>
    <ligand>
        <name>Zn(2+)</name>
        <dbReference type="ChEBI" id="CHEBI:29105"/>
    </ligand>
</feature>
<feature type="binding site" evidence="9">
    <location>
        <position position="98"/>
    </location>
    <ligand>
        <name>Zn(2+)</name>
        <dbReference type="ChEBI" id="CHEBI:29105"/>
    </ligand>
</feature>
<dbReference type="EC" id="3.1.3.-" evidence="7"/>
<dbReference type="GO" id="GO:0005737">
    <property type="term" value="C:cytoplasm"/>
    <property type="evidence" value="ECO:0007669"/>
    <property type="project" value="UniProtKB-SubCell"/>
</dbReference>
<dbReference type="InterPro" id="IPR036412">
    <property type="entry name" value="HAD-like_sf"/>
</dbReference>
<dbReference type="Gene3D" id="3.40.50.1000">
    <property type="entry name" value="HAD superfamily/HAD-like"/>
    <property type="match status" value="1"/>
</dbReference>
<feature type="binding site" evidence="9">
    <location>
        <position position="13"/>
    </location>
    <ligand>
        <name>Mg(2+)</name>
        <dbReference type="ChEBI" id="CHEBI:18420"/>
    </ligand>
</feature>
<comment type="subcellular location">
    <subcellularLocation>
        <location evidence="1 7">Cytoplasm</location>
    </subcellularLocation>
</comment>
<evidence type="ECO:0000256" key="6">
    <source>
        <dbReference type="ARBA" id="ARBA00031828"/>
    </source>
</evidence>
<comment type="cofactor">
    <cofactor evidence="9">
        <name>Zn(2+)</name>
        <dbReference type="ChEBI" id="CHEBI:29105"/>
    </cofactor>
</comment>
<gene>
    <name evidence="10" type="ORF">A2W52_01730</name>
</gene>
<evidence type="ECO:0000256" key="5">
    <source>
        <dbReference type="ARBA" id="ARBA00023277"/>
    </source>
</evidence>
<dbReference type="InterPro" id="IPR023214">
    <property type="entry name" value="HAD_sf"/>
</dbReference>
<dbReference type="GO" id="GO:0016791">
    <property type="term" value="F:phosphatase activity"/>
    <property type="evidence" value="ECO:0007669"/>
    <property type="project" value="InterPro"/>
</dbReference>
<proteinExistence type="inferred from homology"/>
<evidence type="ECO:0000256" key="2">
    <source>
        <dbReference type="ARBA" id="ARBA00022490"/>
    </source>
</evidence>
<dbReference type="PANTHER" id="PTHR42891">
    <property type="entry name" value="D-GLYCERO-BETA-D-MANNO-HEPTOSE-1,7-BISPHOSPHATE 7-PHOSPHATASE"/>
    <property type="match status" value="1"/>
</dbReference>
<comment type="cofactor">
    <cofactor evidence="9">
        <name>Mg(2+)</name>
        <dbReference type="ChEBI" id="CHEBI:18420"/>
    </cofactor>
</comment>
<dbReference type="SUPFAM" id="SSF56784">
    <property type="entry name" value="HAD-like"/>
    <property type="match status" value="1"/>
</dbReference>
<evidence type="ECO:0000256" key="9">
    <source>
        <dbReference type="PIRSR" id="PIRSR004682-4"/>
    </source>
</evidence>
<dbReference type="Proteomes" id="UP000176493">
    <property type="component" value="Unassembled WGS sequence"/>
</dbReference>
<dbReference type="GO" id="GO:0046872">
    <property type="term" value="F:metal ion binding"/>
    <property type="evidence" value="ECO:0007669"/>
    <property type="project" value="UniProtKB-KW"/>
</dbReference>
<feature type="binding site" evidence="9">
    <location>
        <position position="15"/>
    </location>
    <ligand>
        <name>Mg(2+)</name>
        <dbReference type="ChEBI" id="CHEBI:18420"/>
    </ligand>
</feature>
<evidence type="ECO:0000313" key="10">
    <source>
        <dbReference type="EMBL" id="OHA21112.1"/>
    </source>
</evidence>
<dbReference type="EMBL" id="MHRJ01000052">
    <property type="protein sequence ID" value="OHA21112.1"/>
    <property type="molecule type" value="Genomic_DNA"/>
</dbReference>
<feature type="active site" description="Proton donor" evidence="8">
    <location>
        <position position="13"/>
    </location>
</feature>
<dbReference type="PANTHER" id="PTHR42891:SF1">
    <property type="entry name" value="D-GLYCERO-BETA-D-MANNO-HEPTOSE-1,7-BISPHOSPHATE 7-PHOSPHATASE"/>
    <property type="match status" value="1"/>
</dbReference>
<sequence>MKKEPKRRAVFFDRDGVILKPMVMDGKPRPPHSVAEYKALSGILPGAKEAVEKVRVLGFLAILASNQPDIAYGVISKNEWQWIQGQIKDIPFDDVFICFHRRDDGCDCKKPKPGLLFEAAKKWNIDLTKSFMVGDTDRDVGAAKAANCKTILLHNSYNKGIAADVRITRLSRLPSLLLN</sequence>
<accession>A0A1G2MDM6</accession>
<reference evidence="10 11" key="1">
    <citation type="journal article" date="2016" name="Nat. Commun.">
        <title>Thousands of microbial genomes shed light on interconnected biogeochemical processes in an aquifer system.</title>
        <authorList>
            <person name="Anantharaman K."/>
            <person name="Brown C.T."/>
            <person name="Hug L.A."/>
            <person name="Sharon I."/>
            <person name="Castelle C.J."/>
            <person name="Probst A.J."/>
            <person name="Thomas B.C."/>
            <person name="Singh A."/>
            <person name="Wilkins M.J."/>
            <person name="Karaoz U."/>
            <person name="Brodie E.L."/>
            <person name="Williams K.H."/>
            <person name="Hubbard S.S."/>
            <person name="Banfield J.F."/>
        </authorList>
    </citation>
    <scope>NUCLEOTIDE SEQUENCE [LARGE SCALE GENOMIC DNA]</scope>
</reference>
<dbReference type="PIRSF" id="PIRSF004682">
    <property type="entry name" value="GmhB"/>
    <property type="match status" value="1"/>
</dbReference>
<evidence type="ECO:0000256" key="4">
    <source>
        <dbReference type="ARBA" id="ARBA00022801"/>
    </source>
</evidence>
<comment type="similarity">
    <text evidence="7">Belongs to the gmhB family.</text>
</comment>
<keyword evidence="3 9" id="KW-0479">Metal-binding</keyword>
<feature type="binding site" evidence="9">
    <location>
        <position position="106"/>
    </location>
    <ligand>
        <name>Zn(2+)</name>
        <dbReference type="ChEBI" id="CHEBI:29105"/>
    </ligand>
</feature>
<dbReference type="AlphaFoldDB" id="A0A1G2MDM6"/>
<keyword evidence="2 7" id="KW-0963">Cytoplasm</keyword>
<evidence type="ECO:0000256" key="1">
    <source>
        <dbReference type="ARBA" id="ARBA00004496"/>
    </source>
</evidence>
<dbReference type="Pfam" id="PF13419">
    <property type="entry name" value="HAD_2"/>
    <property type="match status" value="1"/>
</dbReference>
<comment type="caution">
    <text evidence="10">The sequence shown here is derived from an EMBL/GenBank/DDBJ whole genome shotgun (WGS) entry which is preliminary data.</text>
</comment>
<keyword evidence="5 7" id="KW-0119">Carbohydrate metabolism</keyword>
<evidence type="ECO:0000256" key="8">
    <source>
        <dbReference type="PIRSR" id="PIRSR004682-1"/>
    </source>
</evidence>
<dbReference type="InterPro" id="IPR006543">
    <property type="entry name" value="Histidinol-phos"/>
</dbReference>
<dbReference type="GO" id="GO:0005975">
    <property type="term" value="P:carbohydrate metabolic process"/>
    <property type="evidence" value="ECO:0007669"/>
    <property type="project" value="InterPro"/>
</dbReference>
<dbReference type="InterPro" id="IPR006549">
    <property type="entry name" value="HAD-SF_hydro_IIIA"/>
</dbReference>
<feature type="binding site" evidence="9">
    <location>
        <position position="135"/>
    </location>
    <ligand>
        <name>Mg(2+)</name>
        <dbReference type="ChEBI" id="CHEBI:18420"/>
    </ligand>
</feature>
<feature type="binding site" evidence="9">
    <location>
        <position position="108"/>
    </location>
    <ligand>
        <name>Zn(2+)</name>
        <dbReference type="ChEBI" id="CHEBI:29105"/>
    </ligand>
</feature>
<keyword evidence="9" id="KW-0862">Zinc</keyword>
<dbReference type="NCBIfam" id="TIGR01656">
    <property type="entry name" value="Histidinol-ppas"/>
    <property type="match status" value="1"/>
</dbReference>
<dbReference type="NCBIfam" id="TIGR01662">
    <property type="entry name" value="HAD-SF-IIIA"/>
    <property type="match status" value="1"/>
</dbReference>
<keyword evidence="9" id="KW-0460">Magnesium</keyword>
<organism evidence="10 11">
    <name type="scientific">Candidatus Taylorbacteria bacterium RIFCSPHIGHO2_02_49_25</name>
    <dbReference type="NCBI Taxonomy" id="1802305"/>
    <lineage>
        <taxon>Bacteria</taxon>
        <taxon>Candidatus Tayloriibacteriota</taxon>
    </lineage>
</organism>
<protein>
    <recommendedName>
        <fullName evidence="6 7">D,D-heptose 1,7-bisphosphate phosphatase</fullName>
        <ecNumber evidence="7">3.1.3.-</ecNumber>
    </recommendedName>
</protein>
<feature type="active site" description="Proton donor" evidence="8">
    <location>
        <position position="15"/>
    </location>
</feature>
<evidence type="ECO:0000313" key="11">
    <source>
        <dbReference type="Proteomes" id="UP000176493"/>
    </source>
</evidence>